<dbReference type="RefSeq" id="WP_099233040.1">
    <property type="nucleotide sequence ID" value="NZ_CP017690.1"/>
</dbReference>
<feature type="transmembrane region" description="Helical" evidence="1">
    <location>
        <begin position="78"/>
        <end position="97"/>
    </location>
</feature>
<evidence type="ECO:0000313" key="3">
    <source>
        <dbReference type="Proteomes" id="UP001297580"/>
    </source>
</evidence>
<dbReference type="Proteomes" id="UP001297580">
    <property type="component" value="Chromosome"/>
</dbReference>
<sequence length="186" mass="20805">MNKQQFLTALEKELKKLPHEEREEIIQDFEEHFYIGMANGKSEEEISQSLGSPKQIAKEIAAVSRIEKIETSATAGNVLRAVWAVIGLGFFNFVTVFGPFLALLAVVFVGWFIGVAFIASPLILLVSAINHPGMFDLFSLFFSIMLCGSGWFIVRGMLYVTKVLTDLLVRYLRYNVSLVKGGLKHD</sequence>
<reference evidence="2 3" key="1">
    <citation type="submission" date="2023-08" db="EMBL/GenBank/DDBJ databases">
        <title>Complete genome sequence of Geobacillus thermodenitrificans K1041, a genetically tractable strain representative of the genus Geobacillus.</title>
        <authorList>
            <person name="Kani S."/>
            <person name="Suzuki H."/>
        </authorList>
    </citation>
    <scope>NUCLEOTIDE SEQUENCE [LARGE SCALE GENOMIC DNA]</scope>
    <source>
        <strain evidence="2 3">K1041</strain>
    </source>
</reference>
<dbReference type="Pfam" id="PF22564">
    <property type="entry name" value="HAAS"/>
    <property type="match status" value="1"/>
</dbReference>
<keyword evidence="1" id="KW-0472">Membrane</keyword>
<accession>A0ABY9QCH9</accession>
<feature type="transmembrane region" description="Helical" evidence="1">
    <location>
        <begin position="137"/>
        <end position="158"/>
    </location>
</feature>
<evidence type="ECO:0000256" key="1">
    <source>
        <dbReference type="SAM" id="Phobius"/>
    </source>
</evidence>
<keyword evidence="1" id="KW-1133">Transmembrane helix</keyword>
<proteinExistence type="predicted"/>
<protein>
    <submittedName>
        <fullName evidence="2">DUF1700 domain-containing protein</fullName>
    </submittedName>
</protein>
<keyword evidence="3" id="KW-1185">Reference proteome</keyword>
<dbReference type="EMBL" id="CP133461">
    <property type="protein sequence ID" value="WMV76610.1"/>
    <property type="molecule type" value="Genomic_DNA"/>
</dbReference>
<keyword evidence="1" id="KW-0812">Transmembrane</keyword>
<name>A0ABY9QCH9_GEOTD</name>
<feature type="transmembrane region" description="Helical" evidence="1">
    <location>
        <begin position="103"/>
        <end position="125"/>
    </location>
</feature>
<evidence type="ECO:0000313" key="2">
    <source>
        <dbReference type="EMBL" id="WMV76610.1"/>
    </source>
</evidence>
<organism evidence="2 3">
    <name type="scientific">Geobacillus thermodenitrificans</name>
    <dbReference type="NCBI Taxonomy" id="33940"/>
    <lineage>
        <taxon>Bacteria</taxon>
        <taxon>Bacillati</taxon>
        <taxon>Bacillota</taxon>
        <taxon>Bacilli</taxon>
        <taxon>Bacillales</taxon>
        <taxon>Anoxybacillaceae</taxon>
        <taxon>Geobacillus</taxon>
    </lineage>
</organism>
<gene>
    <name evidence="2" type="ORF">HSX42_01945</name>
</gene>